<gene>
    <name evidence="1" type="ORF">FOL01_p031</name>
</gene>
<accession>A0A1L6REF5</accession>
<geneLocation type="plasmid" evidence="2">
    <name>pfol01</name>
</geneLocation>
<name>A0A1L6REF5_9LACO</name>
<reference evidence="1 2" key="1">
    <citation type="submission" date="2016-03" db="EMBL/GenBank/DDBJ databases">
        <title>Complete Genome Sequence of Weissella jogaejeotgali FOL01.</title>
        <authorList>
            <person name="Lee J.-H."/>
            <person name="Ku H.-J."/>
        </authorList>
    </citation>
    <scope>NUCLEOTIDE SEQUENCE [LARGE SCALE GENOMIC DNA]</scope>
    <source>
        <strain evidence="1 2">FOL01</strain>
        <plasmid evidence="2">pfol01</plasmid>
    </source>
</reference>
<sequence>MILQTEKNILVHLFITAKTPLPSRMIIYGSHGKIVIPDYWKASSATLYDNTDHATSLQVTQNSEFVFEIQHFNQLWYQHQLTSPVMTPTLTCHTVAIIEDLYRQWTTSI</sequence>
<organism evidence="1 2">
    <name type="scientific">Weissella jogaejeotgali</name>
    <dbReference type="NCBI Taxonomy" id="1631871"/>
    <lineage>
        <taxon>Bacteria</taxon>
        <taxon>Bacillati</taxon>
        <taxon>Bacillota</taxon>
        <taxon>Bacilli</taxon>
        <taxon>Lactobacillales</taxon>
        <taxon>Lactobacillaceae</taxon>
        <taxon>Weissella</taxon>
    </lineage>
</organism>
<evidence type="ECO:0000313" key="1">
    <source>
        <dbReference type="EMBL" id="APS42906.1"/>
    </source>
</evidence>
<dbReference type="Gene3D" id="3.30.360.10">
    <property type="entry name" value="Dihydrodipicolinate Reductase, domain 2"/>
    <property type="match status" value="1"/>
</dbReference>
<dbReference type="SUPFAM" id="SSF55347">
    <property type="entry name" value="Glyceraldehyde-3-phosphate dehydrogenase-like, C-terminal domain"/>
    <property type="match status" value="1"/>
</dbReference>
<dbReference type="KEGG" id="wjo:FOL01_p031"/>
<dbReference type="EMBL" id="CP014333">
    <property type="protein sequence ID" value="APS42906.1"/>
    <property type="molecule type" value="Genomic_DNA"/>
</dbReference>
<keyword evidence="1" id="KW-0614">Plasmid</keyword>
<keyword evidence="2" id="KW-1185">Reference proteome</keyword>
<dbReference type="AlphaFoldDB" id="A0A1L6REF5"/>
<dbReference type="Proteomes" id="UP000185473">
    <property type="component" value="Plasmid pFOL01"/>
</dbReference>
<protein>
    <submittedName>
        <fullName evidence="1">Oxidoreductase, Gfo/Idh/MocA family</fullName>
    </submittedName>
</protein>
<evidence type="ECO:0000313" key="2">
    <source>
        <dbReference type="Proteomes" id="UP000185473"/>
    </source>
</evidence>
<proteinExistence type="predicted"/>